<protein>
    <recommendedName>
        <fullName evidence="2">SWIM-type domain-containing protein</fullName>
    </recommendedName>
</protein>
<dbReference type="PaxDb" id="6945-B7QNL1"/>
<gene>
    <name evidence="3" type="ORF">IscW_ISCW023878</name>
</gene>
<feature type="non-terminal residue" evidence="3">
    <location>
        <position position="505"/>
    </location>
</feature>
<dbReference type="STRING" id="6945.B7QNL1"/>
<evidence type="ECO:0000313" key="5">
    <source>
        <dbReference type="Proteomes" id="UP000001555"/>
    </source>
</evidence>
<dbReference type="PROSITE" id="PS50966">
    <property type="entry name" value="ZF_SWIM"/>
    <property type="match status" value="1"/>
</dbReference>
<dbReference type="EMBL" id="DS979437">
    <property type="protein sequence ID" value="EEC20432.1"/>
    <property type="molecule type" value="Genomic_DNA"/>
</dbReference>
<dbReference type="InParanoid" id="B7QNL1"/>
<evidence type="ECO:0000259" key="2">
    <source>
        <dbReference type="PROSITE" id="PS50966"/>
    </source>
</evidence>
<dbReference type="VEuPathDB" id="VectorBase:ISCW023878"/>
<dbReference type="EMBL" id="ABJB011008176">
    <property type="status" value="NOT_ANNOTATED_CDS"/>
    <property type="molecule type" value="Genomic_DNA"/>
</dbReference>
<dbReference type="VEuPathDB" id="VectorBase:ISCI007084"/>
<name>B7QNL1_IXOSC</name>
<reference evidence="3 5" key="1">
    <citation type="submission" date="2008-03" db="EMBL/GenBank/DDBJ databases">
        <title>Annotation of Ixodes scapularis.</title>
        <authorList>
            <consortium name="Ixodes scapularis Genome Project Consortium"/>
            <person name="Caler E."/>
            <person name="Hannick L.I."/>
            <person name="Bidwell S."/>
            <person name="Joardar V."/>
            <person name="Thiagarajan M."/>
            <person name="Amedeo P."/>
            <person name="Galinsky K.J."/>
            <person name="Schobel S."/>
            <person name="Inman J."/>
            <person name="Hostetler J."/>
            <person name="Miller J."/>
            <person name="Hammond M."/>
            <person name="Megy K."/>
            <person name="Lawson D."/>
            <person name="Kodira C."/>
            <person name="Sutton G."/>
            <person name="Meyer J."/>
            <person name="Hill C.A."/>
            <person name="Birren B."/>
            <person name="Nene V."/>
            <person name="Collins F."/>
            <person name="Alarcon-Chaidez F."/>
            <person name="Wikel S."/>
            <person name="Strausberg R."/>
        </authorList>
    </citation>
    <scope>NUCLEOTIDE SEQUENCE [LARGE SCALE GENOMIC DNA]</scope>
    <source>
        <strain evidence="5">Wikel</strain>
        <strain evidence="3">Wikel colony</strain>
    </source>
</reference>
<dbReference type="HOGENOM" id="CLU_017105_1_0_1"/>
<dbReference type="PANTHER" id="PTHR33977:SF1">
    <property type="entry name" value="ZINC ION BINDING PROTEIN"/>
    <property type="match status" value="1"/>
</dbReference>
<keyword evidence="1" id="KW-0863">Zinc-finger</keyword>
<dbReference type="GO" id="GO:0008270">
    <property type="term" value="F:zinc ion binding"/>
    <property type="evidence" value="ECO:0007669"/>
    <property type="project" value="UniProtKB-KW"/>
</dbReference>
<keyword evidence="5" id="KW-1185">Reference proteome</keyword>
<dbReference type="EMBL" id="ABJB011117315">
    <property type="status" value="NOT_ANNOTATED_CDS"/>
    <property type="molecule type" value="Genomic_DNA"/>
</dbReference>
<dbReference type="Proteomes" id="UP000001555">
    <property type="component" value="Unassembled WGS sequence"/>
</dbReference>
<dbReference type="VEuPathDB" id="VectorBase:ISCP_020023"/>
<evidence type="ECO:0000256" key="1">
    <source>
        <dbReference type="PROSITE-ProRule" id="PRU00325"/>
    </source>
</evidence>
<dbReference type="Pfam" id="PF10551">
    <property type="entry name" value="MULE"/>
    <property type="match status" value="1"/>
</dbReference>
<reference evidence="4" key="2">
    <citation type="submission" date="2020-05" db="UniProtKB">
        <authorList>
            <consortium name="EnsemblMetazoa"/>
        </authorList>
    </citation>
    <scope>IDENTIFICATION</scope>
    <source>
        <strain evidence="4">wikel</strain>
    </source>
</reference>
<evidence type="ECO:0000313" key="4">
    <source>
        <dbReference type="EnsemblMetazoa" id="ISCW023878-PA"/>
    </source>
</evidence>
<accession>B7QNL1</accession>
<dbReference type="EnsemblMetazoa" id="ISCW023878-RA">
    <property type="protein sequence ID" value="ISCW023878-PA"/>
    <property type="gene ID" value="ISCW023878"/>
</dbReference>
<sequence length="505" mass="57493">MIVTTQGQVKDVVYQKQHYGHDMDVGHLTLTDKEKAEIAGKLSQGVPIKVIMKDIRTSISGPLRPLHLLERPQVHNIKRQFNITYSERCHQDDHTSVGMWAQAMMSQDNSLVKLFKQQGMADPTGQLSERDFALVLMTEPQQELLQKLGTDKICIDSTHGTTGYDFLLTTLLVVDEFGSGVPCAYLLSNRADTIMMKIFFEAVREAVGVISAKVFMSDDALEFYNAWSAVMSPAERQLLCTWHVDKNWKLNIRKLVEGQELMASVYKAVRVLLECQDQEEFEELLKAFVDCKDPSLKLFLDYFKAHYAKRPHLWAFCYRKGAGINTNMYLEAMHKTLKHCYLEGKKNKRVDKLISALIDMTYDKLFQRLVKLCKGKPTTRIARINRSHLAALKMDVKDVLLVEEDAWSVKSQSINSLVYRVSRVQGEKCKGCHLQCEACKTCVHDYTCTCLEHVACFTICKHIHAVILKVSAVAQETLPSTSVCEMTPVMVNDQDHMLESIKDLQ</sequence>
<dbReference type="InterPro" id="IPR007527">
    <property type="entry name" value="Znf_SWIM"/>
</dbReference>
<keyword evidence="1" id="KW-0862">Zinc</keyword>
<dbReference type="InterPro" id="IPR018289">
    <property type="entry name" value="MULE_transposase_dom"/>
</dbReference>
<dbReference type="AlphaFoldDB" id="B7QNL1"/>
<organism>
    <name type="scientific">Ixodes scapularis</name>
    <name type="common">Black-legged tick</name>
    <name type="synonym">Deer tick</name>
    <dbReference type="NCBI Taxonomy" id="6945"/>
    <lineage>
        <taxon>Eukaryota</taxon>
        <taxon>Metazoa</taxon>
        <taxon>Ecdysozoa</taxon>
        <taxon>Arthropoda</taxon>
        <taxon>Chelicerata</taxon>
        <taxon>Arachnida</taxon>
        <taxon>Acari</taxon>
        <taxon>Parasitiformes</taxon>
        <taxon>Ixodida</taxon>
        <taxon>Ixodoidea</taxon>
        <taxon>Ixodidae</taxon>
        <taxon>Ixodinae</taxon>
        <taxon>Ixodes</taxon>
    </lineage>
</organism>
<dbReference type="PANTHER" id="PTHR33977">
    <property type="entry name" value="ZINC ION BINDING PROTEIN"/>
    <property type="match status" value="1"/>
</dbReference>
<evidence type="ECO:0000313" key="3">
    <source>
        <dbReference type="EMBL" id="EEC20432.1"/>
    </source>
</evidence>
<keyword evidence="1" id="KW-0479">Metal-binding</keyword>
<proteinExistence type="predicted"/>
<feature type="domain" description="SWIM-type" evidence="2">
    <location>
        <begin position="419"/>
        <end position="471"/>
    </location>
</feature>
<dbReference type="OrthoDB" id="6514264at2759"/>